<organism evidence="5 6">
    <name type="scientific">Candidatus Woesebacteria bacterium RIFOXYD1_FULL_43_18</name>
    <dbReference type="NCBI Taxonomy" id="1802551"/>
    <lineage>
        <taxon>Bacteria</taxon>
        <taxon>Candidatus Woeseibacteriota</taxon>
    </lineage>
</organism>
<accession>A0A1F8DK30</accession>
<proteinExistence type="inferred from homology"/>
<dbReference type="Gene3D" id="3.40.50.880">
    <property type="match status" value="1"/>
</dbReference>
<evidence type="ECO:0000313" key="5">
    <source>
        <dbReference type="EMBL" id="OGM88135.1"/>
    </source>
</evidence>
<dbReference type="Pfam" id="PF03575">
    <property type="entry name" value="Peptidase_S51"/>
    <property type="match status" value="1"/>
</dbReference>
<dbReference type="SUPFAM" id="SSF52317">
    <property type="entry name" value="Class I glutamine amidotransferase-like"/>
    <property type="match status" value="1"/>
</dbReference>
<evidence type="ECO:0000256" key="2">
    <source>
        <dbReference type="ARBA" id="ARBA00022670"/>
    </source>
</evidence>
<keyword evidence="4" id="KW-0720">Serine protease</keyword>
<dbReference type="InterPro" id="IPR029062">
    <property type="entry name" value="Class_I_gatase-like"/>
</dbReference>
<sequence length="207" mass="23748">MKLYLSSYRLGDDPQVLVDMVGKNKRAAVIPNALDNIEDKELIREKIRANMDELINLGFNPEVVDLKKYFGKHNELFGKMSEFGLIWVRGGNTFILRRAYKQSGFDKWLLSQKNNKELVYGGYSAGCCILSPTLKGLEIVDEPNIVSKGYSTDVIWDGLDLIDFIFVPHYKSDHPESVKVDETIRYYKKKGMIYKTVRDGEVIVQEI</sequence>
<dbReference type="PANTHER" id="PTHR20842:SF0">
    <property type="entry name" value="ALPHA-ASPARTYL DIPEPTIDASE"/>
    <property type="match status" value="1"/>
</dbReference>
<keyword evidence="2" id="KW-0645">Protease</keyword>
<evidence type="ECO:0000256" key="3">
    <source>
        <dbReference type="ARBA" id="ARBA00022801"/>
    </source>
</evidence>
<reference evidence="5 6" key="1">
    <citation type="journal article" date="2016" name="Nat. Commun.">
        <title>Thousands of microbial genomes shed light on interconnected biogeochemical processes in an aquifer system.</title>
        <authorList>
            <person name="Anantharaman K."/>
            <person name="Brown C.T."/>
            <person name="Hug L.A."/>
            <person name="Sharon I."/>
            <person name="Castelle C.J."/>
            <person name="Probst A.J."/>
            <person name="Thomas B.C."/>
            <person name="Singh A."/>
            <person name="Wilkins M.J."/>
            <person name="Karaoz U."/>
            <person name="Brodie E.L."/>
            <person name="Williams K.H."/>
            <person name="Hubbard S.S."/>
            <person name="Banfield J.F."/>
        </authorList>
    </citation>
    <scope>NUCLEOTIDE SEQUENCE [LARGE SCALE GENOMIC DNA]</scope>
</reference>
<dbReference type="EMBL" id="MGIL01000015">
    <property type="protein sequence ID" value="OGM88135.1"/>
    <property type="molecule type" value="Genomic_DNA"/>
</dbReference>
<name>A0A1F8DK30_9BACT</name>
<keyword evidence="3" id="KW-0378">Hydrolase</keyword>
<protein>
    <recommendedName>
        <fullName evidence="7">Peptidase E</fullName>
    </recommendedName>
</protein>
<evidence type="ECO:0008006" key="7">
    <source>
        <dbReference type="Google" id="ProtNLM"/>
    </source>
</evidence>
<dbReference type="AlphaFoldDB" id="A0A1F8DK30"/>
<comment type="caution">
    <text evidence="5">The sequence shown here is derived from an EMBL/GenBank/DDBJ whole genome shotgun (WGS) entry which is preliminary data.</text>
</comment>
<evidence type="ECO:0000256" key="1">
    <source>
        <dbReference type="ARBA" id="ARBA00006534"/>
    </source>
</evidence>
<dbReference type="GO" id="GO:0008236">
    <property type="term" value="F:serine-type peptidase activity"/>
    <property type="evidence" value="ECO:0007669"/>
    <property type="project" value="UniProtKB-KW"/>
</dbReference>
<dbReference type="InterPro" id="IPR005320">
    <property type="entry name" value="Peptidase_S51"/>
</dbReference>
<dbReference type="Proteomes" id="UP000177596">
    <property type="component" value="Unassembled WGS sequence"/>
</dbReference>
<evidence type="ECO:0000256" key="4">
    <source>
        <dbReference type="ARBA" id="ARBA00022825"/>
    </source>
</evidence>
<dbReference type="GO" id="GO:0006508">
    <property type="term" value="P:proteolysis"/>
    <property type="evidence" value="ECO:0007669"/>
    <property type="project" value="UniProtKB-KW"/>
</dbReference>
<comment type="similarity">
    <text evidence="1">Belongs to the peptidase S51 family.</text>
</comment>
<dbReference type="PANTHER" id="PTHR20842">
    <property type="entry name" value="PROTEASE S51 ALPHA-ASPARTYL DIPEPTIDASE"/>
    <property type="match status" value="1"/>
</dbReference>
<gene>
    <name evidence="5" type="ORF">A2573_01855</name>
</gene>
<evidence type="ECO:0000313" key="6">
    <source>
        <dbReference type="Proteomes" id="UP000177596"/>
    </source>
</evidence>